<accession>A0A6G5A3M2</accession>
<dbReference type="EMBL" id="GIKN01003116">
    <property type="protein sequence ID" value="NIE45389.1"/>
    <property type="molecule type" value="Transcribed_RNA"/>
</dbReference>
<reference evidence="2" key="1">
    <citation type="submission" date="2020-03" db="EMBL/GenBank/DDBJ databases">
        <title>A transcriptome and proteome of the tick Rhipicephalus microplus shaped by the genetic composition of its hosts and developmental stage.</title>
        <authorList>
            <person name="Garcia G.R."/>
            <person name="Ribeiro J.M.C."/>
            <person name="Maruyama S.R."/>
            <person name="Gardinasse L.G."/>
            <person name="Nelson K."/>
            <person name="Ferreira B.R."/>
            <person name="Andrade T.G."/>
            <person name="Santos I.K.F.M."/>
        </authorList>
    </citation>
    <scope>NUCLEOTIDE SEQUENCE</scope>
    <source>
        <strain evidence="2">NSGR</strain>
        <tissue evidence="2">Salivary glands</tissue>
    </source>
</reference>
<keyword evidence="1" id="KW-0732">Signal</keyword>
<name>A0A6G5A3M2_RHIMP</name>
<dbReference type="AlphaFoldDB" id="A0A6G5A3M2"/>
<organism evidence="2">
    <name type="scientific">Rhipicephalus microplus</name>
    <name type="common">Cattle tick</name>
    <name type="synonym">Boophilus microplus</name>
    <dbReference type="NCBI Taxonomy" id="6941"/>
    <lineage>
        <taxon>Eukaryota</taxon>
        <taxon>Metazoa</taxon>
        <taxon>Ecdysozoa</taxon>
        <taxon>Arthropoda</taxon>
        <taxon>Chelicerata</taxon>
        <taxon>Arachnida</taxon>
        <taxon>Acari</taxon>
        <taxon>Parasitiformes</taxon>
        <taxon>Ixodida</taxon>
        <taxon>Ixodoidea</taxon>
        <taxon>Ixodidae</taxon>
        <taxon>Rhipicephalinae</taxon>
        <taxon>Rhipicephalus</taxon>
        <taxon>Boophilus</taxon>
    </lineage>
</organism>
<feature type="signal peptide" evidence="1">
    <location>
        <begin position="1"/>
        <end position="18"/>
    </location>
</feature>
<feature type="chain" id="PRO_5026276314" evidence="1">
    <location>
        <begin position="19"/>
        <end position="78"/>
    </location>
</feature>
<evidence type="ECO:0000256" key="1">
    <source>
        <dbReference type="SAM" id="SignalP"/>
    </source>
</evidence>
<protein>
    <submittedName>
        <fullName evidence="2">Putative mucin</fullName>
    </submittedName>
</protein>
<evidence type="ECO:0000313" key="2">
    <source>
        <dbReference type="EMBL" id="NIE45389.1"/>
    </source>
</evidence>
<proteinExistence type="predicted"/>
<sequence length="78" mass="8921">MKALQLVLLFSIMTIVMGSIWDHKKCLSFCRPRSDNATNCGTGCKCHPFRYMPMIGGCLDVTLPVPWMFRPMRRILGK</sequence>